<accession>G0TTQ8</accession>
<dbReference type="SUPFAM" id="SSF56204">
    <property type="entry name" value="Hect, E3 ligase catalytic domain"/>
    <property type="match status" value="1"/>
</dbReference>
<dbReference type="PANTHER" id="PTHR46654:SF1">
    <property type="entry name" value="E3 UBIQUITIN-PROTEIN LIGASE HECTD3"/>
    <property type="match status" value="1"/>
</dbReference>
<dbReference type="Pfam" id="PF00632">
    <property type="entry name" value="HECT"/>
    <property type="match status" value="1"/>
</dbReference>
<dbReference type="Pfam" id="PF00622">
    <property type="entry name" value="SPRY"/>
    <property type="match status" value="1"/>
</dbReference>
<sequence length="6096" mass="674644">MEGSMSDSPQSSWPSQRDGRPRRRRRATMRQETDSDAHDVGVLRRSVAVAEAYRFSNRMQDTETWADVHGAPLQQDMALCVEKGTPVSLGDLVKYNPIDLFSRAWLLVPSELKRLTCPPFGQLPELPDVMNALHSNNDEVARFMRLTALEVAKRRTVPTPFYLRCLLVRAAVRLETGKTELLSFSTNTYSEESIQPQWEDESEVTEEVSSSDTVPTTDANHIDAFDWTMAVLSESLHPRVPHSVISMLHRVLNRCGIKSSSETLRSWGIGRLIQILLHQIKEETGLYERGECGTNWLTTAVDLLFKLVLASRNADALLAIFRWAYKNRMVADALPLKNVPTWITSIEANALPRMRLDFPTVSVKLNDIPLIHSLGLELSQAILGMGVVTENGDPYGVVFTKRGVYKFLLIPPYSLVGKNEEDPVTDCRGVFLEDGQLVVQSKFGCTASFYDVRTLRVSRVLENRGSEQCSEMYIYNGMERFVTPHFYHNKDAPLFAAFHPRSGLKGRTRAPTLFLPSGSDSASLQFLIFPTPTQQHTSMKLLYLSCLRKHWISVSVVVDGQNSLMSMVFEHGEGGVVVEVREPIHNDWALWGATLQWVNNVAMWNIFKNGVLIRSCAAGGASPSQSGTKVSISLFEGTFSGFISGLRIWHRSIALGDMLASANGRPCGVAQGCLLCCFKMNEGTGCCLRSAEGAVTWKGPISWAATPTMPFNYCVEESERIPYVPHDDYYVVTNTFETAILLIEGIDKNTVHSAPQFFSWNRASPQTLARLLSILEDLLPLVSIPNAEDDTLLLLTCVCGRLLTQQMSWIRRECPPNLVPVTVGMYERLNGCECQPGSFQREVQDVFTELHRVFLIRCASYDYQLQRITEVTKLADLKDLLTADYIPSFVAILLKREELKKPFMTFLNRLKEECVSESKSVLNGEVSAAFKPSSVMLSVLLSIFSQKINPQWHLVAVALVNSLCSNIMQLFDRIVVGVRSDMSLFATRLDLLKQTSLGVVVFPIVHFLSDVDIDSSVAVEILTLLEKTQRLLLPYICASNSESTQHCIVETHGINIPASSSHTTILDLRHARSVEISHDCSTTDDIPEIRVTLVTNTLQRNVEVMQSQRAAFECGGIFEISVNNKQELTVTLDAQVEIRTDQTHWIHDICFAISYAILYSTHQLLLTGLLNPLVFTRESILRAGLTEKVLKEHRVYTKRNEIAFNKTDLTDLIQLSEGTGDVFNLWQSILSQRRVPHLEKVEHVLRVFCAAHVWHLHRPQQTTLKAQLEASLDFIRKKCILILEVMQQKGEDGMLERAKFLLYDVNPREKVEFCIAEQQQTEEPLVFRSGDYHQHLRHDWHSGMRGSTRTSCDGESRGLSLTCTLVQKMQQAVLHAELYRLQGDLVATHQFDTDMIWSILSLHLRRREQVYVQSLLEGKRKGFVGKHPPADPATYSTPITLDRPHIEPLLGCGFQHELELQKAFCTFFNTLVQQSDVNCPKPVDPRSSCSALTVIPICAMLCHPWDNMDASFMNHDSVFNFLEKCIRVSLDDASNHSSQKSDGHIPWYLPAQECGLFSVQNRCGIIPNTLHPVARNAVDIINGDTVGVHIEDIEVVCLAQNDWKLVKTDTRMNDIETQDDFASVATGCLLIDVPEVLYFEMTLEIVLSSEIVASIGVTESQRTLQKSEVSDNTITLCSDGFVRCGDTATRFVEEWSVGDVIGCGVIVPSRSVFFTRRGEFLGIARECPFTVAQPLVSAKANDGLVKLIVNFGGNVPFAFDITSLHSSCLSQLTSLAMISESAFLTSHYIVGLCFKNLLAHEQSLHPLTVDSTGTLLERASAFVCASALRCVARLKEICNDRHTDIAVKSVQYESTNILLARLFTTANTVIDCFRFNSVTPGTHLSIVRFCCLALTTTRERWIKVRAARCLGVLASVLRHDYLTATITKLEKCGVKLEVVVDSLVELARVSTTRCSAQSAFVAQWANGKARVAGSGAFYGKTPLPKKGKHIVGFRIRRHKLMARARGAPLGGDYYIGLVSGHSHTVDIKSLIEREDVYTLHNGNYYTQVNHPLATHLRHHHENHRRAYGNDQIVWLELNAGTGEIIFYRDDMEPTGTVFSGIKKVDNLYPFVFLFNEDAVCDLIRAPTQLEEYTDDFVVGFRRSVAVHALQQLHLVPPFDSKISRWIRSHLKRSRKDIGNCLVALALLGGEKSHLFCHHETHGAVVVHSVSHSTSKAIVHLDADSEMHLLATDVTSLKPSFVLPPVFSAAETEGQKCGKWLVDELRSVLREIFTIVPLLNDEEEQRRRIESLFSDTVVEIANTAFVSLHMQQQDTTKRQATKDHLRGTSKGAVMYIGVSSETDLPPEPQAVARSKDVWALCTHDSAATNSINCSVEPGMIFGAVEACFDSGDVVCVMVDRSEGTAAFSRCRAGKWVNFGVLFESIPPNKLLRPIVVTVPDSVVVFSFLDCHTFPSRNAFPPSSVGTCTHSTPPISCTSCDRNLIQEWYEGEGGVCLCHECFNMWHYPKTMFYLSRPEDPIPDYLLSQCSPKALVVGELVNFTENAVLTWSTDKSVNVEVEKSVCMAVEDGAFAVLDLLSPNVSPRIDVLLSHVAGIKGFAFSGLHNFNLLWQAKNTQKRNVDIEENTLLVSSTVISQGLKVVLELTFSNSAGGDISNTRRVFVGVAGAVVDCRKASSADFERYLANGNICGTWCDLYFAASASRTLFLLIDTRKASVMMSFSLLGLHTRPAVVSCSSVAEEDTGLRIAIFSRSPYRVTSTSGWVSTDEGVLRFSSSYVAVGLVSEEAIGPRLDVMNSKKLLFDTVAHTSAQCNNLWQIAPLVHEEGSGILFSIGDILTVETENGLLTVYRNGLLIATHPMSEEMISKPQKFMIYLSTRGMMATVVPPIYGKLHVGKVVQTFGADVGAVECLCPCVGKQRYIVRRRDVHHCAISASVLQPAVGSKVSFKVGSLFNPKRGSVISVDENTLTVCEDGDDKHLPITVKRSNAFLLDNEGADKVEQTPYPLLALPDSATVRVFEVGSTKYKQQCSTSYNGIMFDVRAHSAAILTGLTVMTCSQGRHRVEVFFKRGSHESHEKEAMSWTKLFSNYVDMHTGTQFSVKFRGVLVEANSTFALYINATHNCGVGYYTVQEGCSGGLSSVVDSDGALTVFMGRVSESSTPFCRVVHQTHGFCGSIVYVQSKGSQTDALWEMGTAPYNSDWWHHGRCATMPGLLSKPSSTLVSPTLEFTLEVHDQAMVLQRLLIPIYIDSKTCQSRGPANLHVSLFYAAFQCDVVDPDEADHNWVWVCHKTVAMGDNMHQFCLDDLCIELSRGTYIFTAVCEKSMGLGSGKMWERLPCFVRPSLGRNWSVRNKCCAVHGFAGYLYAVSSRNATSYGAKTTLSTGGGLFQDSVSSSNGILFDICSKRDILLEELFCVAQATAENVQVAVFWREGSLIGAEQSPRMWKCLVTNELNLEKRKVFSPGRLNIHLSAGCVYALYVTTTSSCGVRFYNGADGIVGKVGHKFDEDANLTVFVGKRSDGLVPFSNVPADPRAFRGLITYRTLAQANSPMKNASTFPAIKGFVATRILAALIALSNNPATFTKLFVDSHLADLLVKLISSSASIVVNEDSVDHSPCDVIDEKLLSALCEGSITLLSSGNDVTRFSSLCKGDLAVVASSMGVLTRGTVVRLIDDPDAGRDVSVQNTTDNPGEVCAIPISNLLPIVECSYCYKPFAVKDTCTVAGQSHLPTFKVEEQLINILAKHLIQRHDKASSEGSALAASIVHRAKTPAVALSALMNPDKRARCYGTTIGSNTVEYIVPLYLLYSNKSGTYSDFVYVNVMSAFVALSFVPCVDGWQLNLLTDLPLRLIGHPGAKAFLVTLNATSDHKDEYELTLPPVQYCTGYGGPASQHLLTLVDSLLSYTLPLQDGCLHLRLSLYETALPPKTAKVSGFHAAQSWLWAGGYRVVELKPTISHEIDGVFSNATWPQDKPRFWQLTVTSSANVNVFFLEVVVFFPKRAYGLPFGINQKNNIRCSVSVGQGETLTIGFTADGDLVVYDTQDHIRCQVLNMEGSDGSAKDSPPRIAVANVGPHPVIIYLHPPVITHRTHVISHSTNYSSTPGSYAPRWAVFDPKKTTISNKGLTASCNGVSGQVVIGTQLPMVGLSGFVVQISRSDRTAGDSLGSGHFAGVVVSTFDKLEPHFEELRKDVDCLWIVQDVHDNDSLPTQEPIPLMDVANSAVFLSGTKLCFLLDRDNGTLSIARDYESPRIVFRNIPTGLSLSPFVRLDHAEAQATLSSFTCGLPSRAALKTPPHALLITQAVTPTNLRRAPYDVALSIFPVLRHVVCSLPPHLARAVSEGWGDHYNTTRFTYRLSVALRELANIGALSRHLTSASRETKGDIWSCAQVLSRSCIISAFAPTFAERIEAMKVGNTSISAVIEMIEGFSDEYKKIHKAQTHTLQTTNRVGQAESSCNGIMFDVVARQQIVQIAEVGFFSDTTSTVKVTLFARNGTFQGVEMDKSQWRLVIQREMNLRARVEAIITGFEPLVVPPGERLALFIHTESEEGILYYAGAESTNTESLPIEEEDDFVGITVGKTTVKRVPFTNVRQMEQLFSGSITYVATPQSSMCRSQLATRSAGPPPSQVNRVGVPVVVNSQRCGLLIKVNGDRSLVFLGGESAEWWHSLDVEEVEFDGSSIWEELESSLQKKLWESQLPIQGVPRQAFCVVPLRLHKSSEPSNAPGNVLSGSHQWWVSDSIRIACMLSIKRLCADRDVELFVATSVEGSATMYSSVSAVEHSDLILIRMDEWSRSVLSIDDHGEKIVAELPDGLSRADVRLVCRCIQAEKENIAPVCATLLSSRDDLMILETFGAPAFISFRASERPWCQLLLVGDRLVKCSWKPGDEPPSFTASTIDHSHNVYAVLIPHLSQQEPAIERQLAQTETSEWMSSCLVAHEQFRSKWVQREVVLCAQSSSLFVSGNCVQKVSVEVPSCCTAVEPHFEGVNVHEVELTVVMSTANPVQVIFRDAASQWCVAVPVAALCRCYQRCALKVDTAMSINLTLRVFPSSRCAFVIVDKSMIFEVLQGVTTFAARFNLAFSLTGLGSSVTITRWQVLEDGETPVTHSALDRIWGELNIRNISPYVPYSVAVSNCQTQRPLAPALTSGTCSTLLSQVEGLMVFYAWKLLGNMMVITTDRSTVEYLQQLMSSFIVRNNITVLENLMRTEMQRSSFLMLATASSSLAAPPVAQSLQEVEVSVNIVLGALRNDAMMPLLSTAYGPTLTLLLLRTAVAYTRTIRHMSLRCAILLLKTTHCPLPPHEALCSTLGPLFALMDKLCDKGKISSILVQLGTLLVCELTLRYALERPLLPVPGKNSSLPYALVTCAKVAVEAMMSKPPTPLPGIFAPPSEKVHNITYKLVTESRGFGDYLFCSGEFSESFTPTSGTKEFEARLSPSRVGIVVAGWNINPRVEPLDHQLQELYQEESTGIVALPSCGYSVDPDGNVFLCVGHRRESRPLKAKALDGDIIHVTCDYREHTIFIRLKRGSVDIISSHHNALSSEVMGLPVYFSESEADAHFNGEGLLFNSFTRADTVKLYPDAHELKEYQDTGVVPQSYEFYEELSLFRETLRASNKLGSSDFSEDPWIVPSHELADFRVLLDFLGADAFGNEALLNRLVPYLKRLQIFNAITSQFWKFVDVRHQTEMLELWRKLKNICFVETIEKLQEKVMGPFLNRPGHTTTVIIHPLRAKPCAQHGLYTALMRSVFGQLFIQLNASHAATFYASPMFTVNLAGFASIDAGGPYRDVISQLAAEIMTTHPGGMFQTNPLFRRCEHGGQVVVMPNMLVTLNMQSSLMFEFFGKLLAYCFVSEDILAVAFPPLFWKLLLSENISPRDLNVVDGVLMQQLNPEQPPAHAQEELGQGFPVTRSHYAALPSNGLQLERTPQLQPTYIHRAETLSRQDSLIELHSYDMVMRHIQRGFSEVVPLYLLNVFRWQTVERLICGAPKLSYAALRAVCEVNLNAASAHMFDEVISSMTDEDRMLVLRFATGQSRLPLRENIKVEPGGAANSLPTGATCFFTLRLPEYSSVDIMREKVLYAVRQCATIDGDGQAQGRVLLDD</sequence>
<feature type="region of interest" description="Disordered" evidence="3">
    <location>
        <begin position="1"/>
        <end position="39"/>
    </location>
</feature>
<dbReference type="InterPro" id="IPR042469">
    <property type="entry name" value="HECTD3"/>
</dbReference>
<dbReference type="EMBL" id="HE573020">
    <property type="protein sequence ID" value="CCC47339.1"/>
    <property type="molecule type" value="Genomic_DNA"/>
</dbReference>
<dbReference type="GO" id="GO:0004842">
    <property type="term" value="F:ubiquitin-protein transferase activity"/>
    <property type="evidence" value="ECO:0007669"/>
    <property type="project" value="InterPro"/>
</dbReference>
<dbReference type="Gene3D" id="3.30.2160.10">
    <property type="entry name" value="Hect, E3 ligase catalytic domain"/>
    <property type="match status" value="1"/>
</dbReference>
<dbReference type="CDD" id="cd12885">
    <property type="entry name" value="SPRY_RanBP_like"/>
    <property type="match status" value="1"/>
</dbReference>
<protein>
    <recommendedName>
        <fullName evidence="4">HECT domain-containing protein</fullName>
    </recommendedName>
</protein>
<dbReference type="GO" id="GO:0005737">
    <property type="term" value="C:cytoplasm"/>
    <property type="evidence" value="ECO:0007669"/>
    <property type="project" value="TreeGrafter"/>
</dbReference>
<name>G0TTQ8_TRYVY</name>
<dbReference type="InterPro" id="IPR044736">
    <property type="entry name" value="Gid1/RanBPM/SPLA_SPRY"/>
</dbReference>
<dbReference type="PANTHER" id="PTHR46654">
    <property type="entry name" value="E3 UBIQUITIN-PROTEIN LIGASE HECTD3"/>
    <property type="match status" value="1"/>
</dbReference>
<evidence type="ECO:0000256" key="2">
    <source>
        <dbReference type="PROSITE-ProRule" id="PRU00104"/>
    </source>
</evidence>
<dbReference type="InterPro" id="IPR000569">
    <property type="entry name" value="HECT_dom"/>
</dbReference>
<evidence type="ECO:0000313" key="5">
    <source>
        <dbReference type="EMBL" id="CCC47339.1"/>
    </source>
</evidence>
<evidence type="ECO:0000259" key="4">
    <source>
        <dbReference type="PROSITE" id="PS50237"/>
    </source>
</evidence>
<evidence type="ECO:0000256" key="1">
    <source>
        <dbReference type="ARBA" id="ARBA00022786"/>
    </source>
</evidence>
<proteinExistence type="predicted"/>
<dbReference type="Gene3D" id="2.60.120.920">
    <property type="match status" value="1"/>
</dbReference>
<feature type="active site" description="Glycyl thioester intermediate" evidence="2">
    <location>
        <position position="6053"/>
    </location>
</feature>
<dbReference type="InterPro" id="IPR043136">
    <property type="entry name" value="B30.2/SPRY_sf"/>
</dbReference>
<gene>
    <name evidence="5" type="ORF">TVY486_0400030</name>
</gene>
<dbReference type="VEuPathDB" id="TriTrypDB:TvY486_0400030"/>
<dbReference type="InterPro" id="IPR003877">
    <property type="entry name" value="SPRY_dom"/>
</dbReference>
<dbReference type="SMART" id="SM00119">
    <property type="entry name" value="HECTc"/>
    <property type="match status" value="1"/>
</dbReference>
<feature type="domain" description="HECT" evidence="4">
    <location>
        <begin position="5754"/>
        <end position="6088"/>
    </location>
</feature>
<keyword evidence="1 2" id="KW-0833">Ubl conjugation pathway</keyword>
<dbReference type="Gene3D" id="3.90.1750.10">
    <property type="entry name" value="Hect, E3 ligase catalytic domains"/>
    <property type="match status" value="1"/>
</dbReference>
<evidence type="ECO:0000256" key="3">
    <source>
        <dbReference type="SAM" id="MobiDB-lite"/>
    </source>
</evidence>
<dbReference type="InterPro" id="IPR035983">
    <property type="entry name" value="Hect_E3_ubiquitin_ligase"/>
</dbReference>
<organism evidence="5">
    <name type="scientific">Trypanosoma vivax (strain Y486)</name>
    <dbReference type="NCBI Taxonomy" id="1055687"/>
    <lineage>
        <taxon>Eukaryota</taxon>
        <taxon>Discoba</taxon>
        <taxon>Euglenozoa</taxon>
        <taxon>Kinetoplastea</taxon>
        <taxon>Metakinetoplastina</taxon>
        <taxon>Trypanosomatida</taxon>
        <taxon>Trypanosomatidae</taxon>
        <taxon>Trypanosoma</taxon>
        <taxon>Duttonella</taxon>
    </lineage>
</organism>
<feature type="compositionally biased region" description="Low complexity" evidence="3">
    <location>
        <begin position="1"/>
        <end position="16"/>
    </location>
</feature>
<dbReference type="PROSITE" id="PS50237">
    <property type="entry name" value="HECT"/>
    <property type="match status" value="1"/>
</dbReference>
<reference evidence="5" key="1">
    <citation type="journal article" date="2012" name="Proc. Natl. Acad. Sci. U.S.A.">
        <title>Antigenic diversity is generated by distinct evolutionary mechanisms in African trypanosome species.</title>
        <authorList>
            <person name="Jackson A.P."/>
            <person name="Berry A."/>
            <person name="Aslett M."/>
            <person name="Allison H.C."/>
            <person name="Burton P."/>
            <person name="Vavrova-Anderson J."/>
            <person name="Brown R."/>
            <person name="Browne H."/>
            <person name="Corton N."/>
            <person name="Hauser H."/>
            <person name="Gamble J."/>
            <person name="Gilderthorp R."/>
            <person name="Marcello L."/>
            <person name="McQuillan J."/>
            <person name="Otto T.D."/>
            <person name="Quail M.A."/>
            <person name="Sanders M.J."/>
            <person name="van Tonder A."/>
            <person name="Ginger M.L."/>
            <person name="Field M.C."/>
            <person name="Barry J.D."/>
            <person name="Hertz-Fowler C."/>
            <person name="Berriman M."/>
        </authorList>
    </citation>
    <scope>NUCLEOTIDE SEQUENCE</scope>
    <source>
        <strain evidence="5">Y486</strain>
    </source>
</reference>
<dbReference type="Gene3D" id="3.30.2410.10">
    <property type="entry name" value="Hect, E3 ligase catalytic domain"/>
    <property type="match status" value="1"/>
</dbReference>
<feature type="compositionally biased region" description="Basic and acidic residues" evidence="3">
    <location>
        <begin position="29"/>
        <end position="39"/>
    </location>
</feature>